<keyword evidence="6 8" id="KW-0446">Lipid-binding</keyword>
<dbReference type="PANTHER" id="PTHR21427:SF19">
    <property type="entry name" value="UBIQUINONE BIOSYNTHESIS PROTEIN COQ9, MITOCHONDRIAL"/>
    <property type="match status" value="1"/>
</dbReference>
<dbReference type="GO" id="GO:0005743">
    <property type="term" value="C:mitochondrial inner membrane"/>
    <property type="evidence" value="ECO:0007669"/>
    <property type="project" value="TreeGrafter"/>
</dbReference>
<organism evidence="10 11">
    <name type="scientific">Ogataea polymorpha</name>
    <dbReference type="NCBI Taxonomy" id="460523"/>
    <lineage>
        <taxon>Eukaryota</taxon>
        <taxon>Fungi</taxon>
        <taxon>Dikarya</taxon>
        <taxon>Ascomycota</taxon>
        <taxon>Saccharomycotina</taxon>
        <taxon>Pichiomycetes</taxon>
        <taxon>Pichiales</taxon>
        <taxon>Pichiaceae</taxon>
        <taxon>Ogataea</taxon>
    </lineage>
</organism>
<protein>
    <recommendedName>
        <fullName evidence="8">Ubiquinone biosynthesis protein</fullName>
    </recommendedName>
</protein>
<dbReference type="Proteomes" id="UP000788993">
    <property type="component" value="Unassembled WGS sequence"/>
</dbReference>
<proteinExistence type="inferred from homology"/>
<keyword evidence="11" id="KW-1185">Reference proteome</keyword>
<sequence>MLFRRPIGRACVRPIFAPTTAVRGFQSVYHVESPIIDDSKLENRILGRAYNKFVPTHGFTKQSVDLAIADLQLRPENLGGLFGIGLQVSDVVNELIMYHLKHTRANLSRYHDEAGKLATEGAKVRFYMQKRLLDNVPIIKYYHQALGRMILPTNLGIFLTELHNLSDDITYYSGDKSNDFAWYSKRFALSSVFVQSELFMLGDTTPDYSATISFMNDRVSDIDTLGYAHIVQDEDLLLEKEPIIPTITVDHHIHTQNTYFIAVPELLRPIYDALLQIAPSKMVSSIRVSFPELEEQDEAEEFDDDEQLYKSSKAVLAQQDSKTIELHQTTLNNQNINFLLVPVFRSKLIYNLFASTLFQHFAISKLLCFATSELSGLHTLNKLVSQNYRLPEKPLLLKQVPDMQPPNFITGAAGALVSHANIYNVEVAAIAVSAEGAFQLDMEKFDISGLVDLAVIVDDYLGLKGDYVQIVKELAKVKKASSGSNALYI</sequence>
<reference evidence="10" key="1">
    <citation type="journal article" date="2021" name="Open Biol.">
        <title>Shared evolutionary footprints suggest mitochondrial oxidative damage underlies multiple complex I losses in fungi.</title>
        <authorList>
            <person name="Schikora-Tamarit M.A."/>
            <person name="Marcet-Houben M."/>
            <person name="Nosek J."/>
            <person name="Gabaldon T."/>
        </authorList>
    </citation>
    <scope>NUCLEOTIDE SEQUENCE</scope>
    <source>
        <strain evidence="10">NCAIM Y.01608</strain>
    </source>
</reference>
<comment type="pathway">
    <text evidence="2 8">Cofactor biosynthesis; ubiquinone biosynthesis.</text>
</comment>
<evidence type="ECO:0000256" key="1">
    <source>
        <dbReference type="ARBA" id="ARBA00004173"/>
    </source>
</evidence>
<name>A0A9P8T2K2_9ASCO</name>
<dbReference type="AlphaFoldDB" id="A0A9P8T2K2"/>
<keyword evidence="7 8" id="KW-0496">Mitochondrion</keyword>
<keyword evidence="5" id="KW-0809">Transit peptide</keyword>
<evidence type="ECO:0000256" key="8">
    <source>
        <dbReference type="RuleBase" id="RU366063"/>
    </source>
</evidence>
<dbReference type="PANTHER" id="PTHR21427">
    <property type="entry name" value="UBIQUINONE BIOSYNTHESIS PROTEIN COQ9, MITOCHONDRIAL"/>
    <property type="match status" value="1"/>
</dbReference>
<evidence type="ECO:0000256" key="5">
    <source>
        <dbReference type="ARBA" id="ARBA00022946"/>
    </source>
</evidence>
<dbReference type="InterPro" id="IPR012762">
    <property type="entry name" value="Ubiq_biosynth_COQ9"/>
</dbReference>
<accession>A0A9P8T2K2</accession>
<comment type="function">
    <text evidence="8">Membrane-associated protein that warps the membrane surface to access and bind aromatic isoprenes with high specificity, including ubiquinone (CoQ) isoprene intermediates and presents them directly to Coq7, therefore facilitating the Coq7-mediated hydroxylase step. Participates in the biosynthesis of coenzyme Q, also named ubiquinone, an essential lipid-soluble electron transporter for aerobic cellular respiration.</text>
</comment>
<dbReference type="InterPro" id="IPR013718">
    <property type="entry name" value="COQ9_C"/>
</dbReference>
<dbReference type="EMBL" id="JAEUBD010001266">
    <property type="protein sequence ID" value="KAH3662826.1"/>
    <property type="molecule type" value="Genomic_DNA"/>
</dbReference>
<dbReference type="GO" id="GO:0008289">
    <property type="term" value="F:lipid binding"/>
    <property type="evidence" value="ECO:0007669"/>
    <property type="project" value="UniProtKB-UniRule"/>
</dbReference>
<evidence type="ECO:0000256" key="2">
    <source>
        <dbReference type="ARBA" id="ARBA00004749"/>
    </source>
</evidence>
<comment type="similarity">
    <text evidence="3 8">Belongs to the COQ9 family.</text>
</comment>
<keyword evidence="4 8" id="KW-0831">Ubiquinone biosynthesis</keyword>
<evidence type="ECO:0000256" key="3">
    <source>
        <dbReference type="ARBA" id="ARBA00010766"/>
    </source>
</evidence>
<dbReference type="Gene3D" id="3.40.50.12120">
    <property type="entry name" value="POC1 chaperone"/>
    <property type="match status" value="1"/>
</dbReference>
<evidence type="ECO:0000256" key="4">
    <source>
        <dbReference type="ARBA" id="ARBA00022688"/>
    </source>
</evidence>
<comment type="subcellular location">
    <subcellularLocation>
        <location evidence="1 8">Mitochondrion</location>
    </subcellularLocation>
</comment>
<gene>
    <name evidence="10" type="ORF">OGATHE_004402</name>
</gene>
<evidence type="ECO:0000256" key="7">
    <source>
        <dbReference type="ARBA" id="ARBA00023128"/>
    </source>
</evidence>
<dbReference type="NCBIfam" id="TIGR02396">
    <property type="entry name" value="diverge_rpsU"/>
    <property type="match status" value="1"/>
</dbReference>
<evidence type="ECO:0000256" key="6">
    <source>
        <dbReference type="ARBA" id="ARBA00023121"/>
    </source>
</evidence>
<evidence type="ECO:0000259" key="9">
    <source>
        <dbReference type="Pfam" id="PF08511"/>
    </source>
</evidence>
<feature type="domain" description="COQ9 C-terminal" evidence="9">
    <location>
        <begin position="159"/>
        <end position="225"/>
    </location>
</feature>
<reference evidence="10" key="2">
    <citation type="submission" date="2021-01" db="EMBL/GenBank/DDBJ databases">
        <authorList>
            <person name="Schikora-Tamarit M.A."/>
        </authorList>
    </citation>
    <scope>NUCLEOTIDE SEQUENCE</scope>
    <source>
        <strain evidence="10">NCAIM Y.01608</strain>
    </source>
</reference>
<dbReference type="InterPro" id="IPR038605">
    <property type="entry name" value="Pba1_sf"/>
</dbReference>
<evidence type="ECO:0000313" key="11">
    <source>
        <dbReference type="Proteomes" id="UP000788993"/>
    </source>
</evidence>
<dbReference type="GO" id="GO:0006744">
    <property type="term" value="P:ubiquinone biosynthetic process"/>
    <property type="evidence" value="ECO:0007669"/>
    <property type="project" value="UniProtKB-UniRule"/>
</dbReference>
<comment type="caution">
    <text evidence="10">The sequence shown here is derived from an EMBL/GenBank/DDBJ whole genome shotgun (WGS) entry which is preliminary data.</text>
</comment>
<evidence type="ECO:0000313" key="10">
    <source>
        <dbReference type="EMBL" id="KAH3662826.1"/>
    </source>
</evidence>
<dbReference type="Pfam" id="PF08511">
    <property type="entry name" value="COQ9"/>
    <property type="match status" value="1"/>
</dbReference>